<evidence type="ECO:0000313" key="3">
    <source>
        <dbReference type="Proteomes" id="UP000692954"/>
    </source>
</evidence>
<dbReference type="OrthoDB" id="294646at2759"/>
<gene>
    <name evidence="2" type="ORF">PSON_ATCC_30995.1.T1040136</name>
</gene>
<sequence length="558" mass="66800">MQEKKSQTHRQTLKAQEKNQKSIILWSNQDIQNNLKYLPTLYNVEIQKTYPKFQSKQKSINAKINVQTETQKKQYQLSELIKLHSQIYSINNDDENFYKTYQPFFEYFQLLNNQIDTLIDINIEYNQLKVQNGQLSFPQIEIEFKNISKITLLSQKMKDYINSQKQVLENLNQDINYLQQQKNEINQALNPLNEEILILEKQLYNIQNQNGFLMQQSNKKFFQLSILQEQFNCFKRSSKQLCILVQKPKVYDQNYEPYYIIRNQKFIEINLKSDKQIVMPENKKSQGFVQKNGNRFDEIIHRKQFVNEDLVQELLRHTYLFFIQVLCKSINSLYKSYPFNSNEISAIFQTQRMSDDYYMKINQILNQEKKCVEDQDSIVMFIVRKSSDFFLQFVVKVIKCIQSFENQFCGLQDLNLYYNILNIKEDSIKLILQSHLKDYENKLNEIKLNASDSEIIQIKLELKLKHKISRNIHFLYIIQEKIENQEDFCKQFKDCYNKKKGIKDQIGSVLESIIKNTDKFLIITEMPEMIKMTCNQQKKLNQLKSLVDFSQTMASKRY</sequence>
<proteinExistence type="predicted"/>
<feature type="coiled-coil region" evidence="1">
    <location>
        <begin position="161"/>
        <end position="188"/>
    </location>
</feature>
<evidence type="ECO:0000256" key="1">
    <source>
        <dbReference type="SAM" id="Coils"/>
    </source>
</evidence>
<name>A0A8S1QDC5_9CILI</name>
<dbReference type="Proteomes" id="UP000692954">
    <property type="component" value="Unassembled WGS sequence"/>
</dbReference>
<protein>
    <submittedName>
        <fullName evidence="2">Uncharacterized protein</fullName>
    </submittedName>
</protein>
<accession>A0A8S1QDC5</accession>
<dbReference type="AlphaFoldDB" id="A0A8S1QDC5"/>
<comment type="caution">
    <text evidence="2">The sequence shown here is derived from an EMBL/GenBank/DDBJ whole genome shotgun (WGS) entry which is preliminary data.</text>
</comment>
<keyword evidence="1" id="KW-0175">Coiled coil</keyword>
<evidence type="ECO:0000313" key="2">
    <source>
        <dbReference type="EMBL" id="CAD8113879.1"/>
    </source>
</evidence>
<feature type="coiled-coil region" evidence="1">
    <location>
        <begin position="429"/>
        <end position="456"/>
    </location>
</feature>
<dbReference type="EMBL" id="CAJJDN010000104">
    <property type="protein sequence ID" value="CAD8113879.1"/>
    <property type="molecule type" value="Genomic_DNA"/>
</dbReference>
<reference evidence="2" key="1">
    <citation type="submission" date="2021-01" db="EMBL/GenBank/DDBJ databases">
        <authorList>
            <consortium name="Genoscope - CEA"/>
            <person name="William W."/>
        </authorList>
    </citation>
    <scope>NUCLEOTIDE SEQUENCE</scope>
</reference>
<organism evidence="2 3">
    <name type="scientific">Paramecium sonneborni</name>
    <dbReference type="NCBI Taxonomy" id="65129"/>
    <lineage>
        <taxon>Eukaryota</taxon>
        <taxon>Sar</taxon>
        <taxon>Alveolata</taxon>
        <taxon>Ciliophora</taxon>
        <taxon>Intramacronucleata</taxon>
        <taxon>Oligohymenophorea</taxon>
        <taxon>Peniculida</taxon>
        <taxon>Parameciidae</taxon>
        <taxon>Paramecium</taxon>
    </lineage>
</organism>
<keyword evidence="3" id="KW-1185">Reference proteome</keyword>